<dbReference type="Proteomes" id="UP001041814">
    <property type="component" value="Unassembled WGS sequence"/>
</dbReference>
<reference evidence="2" key="2">
    <citation type="journal article" date="2020" name="Microorganisms">
        <title>Osmotic Adaptation and Compatible Solute Biosynthesis of Phototrophic Bacteria as Revealed from Genome Analyses.</title>
        <authorList>
            <person name="Imhoff J.F."/>
            <person name="Rahn T."/>
            <person name="Kunzel S."/>
            <person name="Keller A."/>
            <person name="Neulinger S.C."/>
        </authorList>
    </citation>
    <scope>NUCLEOTIDE SEQUENCE</scope>
    <source>
        <strain evidence="2">IM 151</strain>
    </source>
</reference>
<organism evidence="2 3">
    <name type="scientific">Rubrivivax gelatinosus</name>
    <name type="common">Rhodocyclus gelatinosus</name>
    <name type="synonym">Rhodopseudomonas gelatinosa</name>
    <dbReference type="NCBI Taxonomy" id="28068"/>
    <lineage>
        <taxon>Bacteria</taxon>
        <taxon>Pseudomonadati</taxon>
        <taxon>Pseudomonadota</taxon>
        <taxon>Betaproteobacteria</taxon>
        <taxon>Burkholderiales</taxon>
        <taxon>Sphaerotilaceae</taxon>
        <taxon>Rubrivivax</taxon>
    </lineage>
</organism>
<comment type="caution">
    <text evidence="2">The sequence shown here is derived from an EMBL/GenBank/DDBJ whole genome shotgun (WGS) entry which is preliminary data.</text>
</comment>
<dbReference type="SMART" id="SM00046">
    <property type="entry name" value="DAGKc"/>
    <property type="match status" value="1"/>
</dbReference>
<keyword evidence="2" id="KW-0808">Transferase</keyword>
<evidence type="ECO:0000259" key="1">
    <source>
        <dbReference type="PROSITE" id="PS50146"/>
    </source>
</evidence>
<accession>A0ABS1DXS4</accession>
<sequence>MGRRQARRPGANAVPVRGNSPCLAARRSGRRPLKLDCALPTTLSPPAAPAAADARAAPARFETAAPLRFVVNAASGRHDRDETEKRIADALAAAGRAGQVDFAPKGTLAEVAARAASAAAADGGAIVAVGGDGTINAVANAAWDAGCVLGVVPQGTFNYFARTHGIPTDPDAALAALLAASPRAVQVGRVNGHVFLVNASLGLYPDLLEDREAWKSRFGRSRLVAFGAALATLAGEHRRLRLAVELGGKTQLVRTQTLFVGNNRLQFEQVGLPQARAIEHGRIGAVMLKPLGSWRLLGLLLRGAIGRLGEADTVESFAFERMVVRPWLPAGTRIKLAYDGEVVRVRAPVVFEVAPRPLVLLLSPAAA</sequence>
<dbReference type="SUPFAM" id="SSF111331">
    <property type="entry name" value="NAD kinase/diacylglycerol kinase-like"/>
    <property type="match status" value="1"/>
</dbReference>
<dbReference type="InterPro" id="IPR050187">
    <property type="entry name" value="Lipid_Phosphate_FormReg"/>
</dbReference>
<dbReference type="GO" id="GO:0016301">
    <property type="term" value="F:kinase activity"/>
    <property type="evidence" value="ECO:0007669"/>
    <property type="project" value="UniProtKB-KW"/>
</dbReference>
<dbReference type="InterPro" id="IPR017438">
    <property type="entry name" value="ATP-NAD_kinase_N"/>
</dbReference>
<evidence type="ECO:0000313" key="3">
    <source>
        <dbReference type="Proteomes" id="UP001041814"/>
    </source>
</evidence>
<gene>
    <name evidence="2" type="ORF">CKO43_15455</name>
</gene>
<protein>
    <submittedName>
        <fullName evidence="2">Diacylglycerol kinase</fullName>
    </submittedName>
</protein>
<feature type="domain" description="DAGKc" evidence="1">
    <location>
        <begin position="62"/>
        <end position="193"/>
    </location>
</feature>
<dbReference type="PROSITE" id="PS50146">
    <property type="entry name" value="DAGK"/>
    <property type="match status" value="1"/>
</dbReference>
<dbReference type="InterPro" id="IPR016064">
    <property type="entry name" value="NAD/diacylglycerol_kinase_sf"/>
</dbReference>
<dbReference type="PANTHER" id="PTHR12358">
    <property type="entry name" value="SPHINGOSINE KINASE"/>
    <property type="match status" value="1"/>
</dbReference>
<keyword evidence="3" id="KW-1185">Reference proteome</keyword>
<proteinExistence type="predicted"/>
<dbReference type="Gene3D" id="3.40.50.10330">
    <property type="entry name" value="Probable inorganic polyphosphate/atp-NAD kinase, domain 1"/>
    <property type="match status" value="1"/>
</dbReference>
<evidence type="ECO:0000313" key="2">
    <source>
        <dbReference type="EMBL" id="MBK1714169.1"/>
    </source>
</evidence>
<name>A0ABS1DXS4_RUBGE</name>
<dbReference type="Gene3D" id="2.60.200.40">
    <property type="match status" value="1"/>
</dbReference>
<dbReference type="PANTHER" id="PTHR12358:SF54">
    <property type="entry name" value="SPHINGOSINE KINASE RELATED PROTEIN"/>
    <property type="match status" value="1"/>
</dbReference>
<reference evidence="2" key="1">
    <citation type="submission" date="2017-08" db="EMBL/GenBank/DDBJ databases">
        <authorList>
            <person name="Imhoff J.F."/>
            <person name="Rahn T."/>
            <person name="Kuenzel S."/>
            <person name="Neulinger S.C."/>
        </authorList>
    </citation>
    <scope>NUCLEOTIDE SEQUENCE</scope>
    <source>
        <strain evidence="2">IM 151</strain>
    </source>
</reference>
<dbReference type="EMBL" id="NRRU01000058">
    <property type="protein sequence ID" value="MBK1714169.1"/>
    <property type="molecule type" value="Genomic_DNA"/>
</dbReference>
<dbReference type="InterPro" id="IPR001206">
    <property type="entry name" value="Diacylglycerol_kinase_cat_dom"/>
</dbReference>
<dbReference type="Pfam" id="PF00781">
    <property type="entry name" value="DAGK_cat"/>
    <property type="match status" value="1"/>
</dbReference>
<keyword evidence="2" id="KW-0418">Kinase</keyword>